<keyword evidence="3" id="KW-0597">Phosphoprotein</keyword>
<dbReference type="InterPro" id="IPR036890">
    <property type="entry name" value="HATPase_C_sf"/>
</dbReference>
<evidence type="ECO:0000256" key="1">
    <source>
        <dbReference type="ARBA" id="ARBA00000085"/>
    </source>
</evidence>
<dbReference type="Gene3D" id="3.30.450.20">
    <property type="entry name" value="PAS domain"/>
    <property type="match status" value="1"/>
</dbReference>
<keyword evidence="7" id="KW-0067">ATP-binding</keyword>
<sequence>MDNKTRLEQYQNAIDKSNIVSKTDVEGNITFVNDEFCKISKYSKEELLGANHNIVRHPDVSRKIFEKLWKTILSKKVYKGIIKNLAKDGSVFYLNATVIPILDKNGDIEEFVAIRHDVTEVILLNERLIETKNELKNLNLSLEQKVLEQTKELVKLNKDLEKKVAIEVAKNEEKNKILSQQSKLAAMGEMIANIAHQWRQPLNELSINLFQMKQNINDIENFNDAYEHSKAVIKNMSKTIQDFSDFFKSNKEKELFFVKEAFDDALSMLKCSLIDGQVDVEKNFKDDAKILGFKSELSQAFMNLLSNAMDAMKDLKQADKKIKVFLNKDLEFVEILFFNNGKNIKKEHIDKIFEPYFTTKHPSSGTGLGLYISKTIIENMNGEISFYNTKNGVCFKIKMPINKKEDDEKH</sequence>
<dbReference type="SUPFAM" id="SSF55785">
    <property type="entry name" value="PYP-like sensor domain (PAS domain)"/>
    <property type="match status" value="1"/>
</dbReference>
<keyword evidence="8" id="KW-0902">Two-component regulatory system</keyword>
<comment type="catalytic activity">
    <reaction evidence="1">
        <text>ATP + protein L-histidine = ADP + protein N-phospho-L-histidine.</text>
        <dbReference type="EC" id="2.7.13.3"/>
    </reaction>
</comment>
<dbReference type="Gene3D" id="1.10.287.130">
    <property type="match status" value="1"/>
</dbReference>
<keyword evidence="14" id="KW-1185">Reference proteome</keyword>
<dbReference type="RefSeq" id="WP_106872305.1">
    <property type="nucleotide sequence ID" value="NZ_CP053841.1"/>
</dbReference>
<keyword evidence="5" id="KW-0547">Nucleotide-binding</keyword>
<evidence type="ECO:0000256" key="2">
    <source>
        <dbReference type="ARBA" id="ARBA00012438"/>
    </source>
</evidence>
<dbReference type="InterPro" id="IPR003594">
    <property type="entry name" value="HATPase_dom"/>
</dbReference>
<dbReference type="PROSITE" id="PS50113">
    <property type="entry name" value="PAC"/>
    <property type="match status" value="1"/>
</dbReference>
<dbReference type="PANTHER" id="PTHR43065">
    <property type="entry name" value="SENSOR HISTIDINE KINASE"/>
    <property type="match status" value="1"/>
</dbReference>
<dbReference type="InterPro" id="IPR013655">
    <property type="entry name" value="PAS_fold_3"/>
</dbReference>
<dbReference type="Pfam" id="PF08447">
    <property type="entry name" value="PAS_3"/>
    <property type="match status" value="1"/>
</dbReference>
<feature type="domain" description="PAC" evidence="12">
    <location>
        <begin position="75"/>
        <end position="130"/>
    </location>
</feature>
<protein>
    <recommendedName>
        <fullName evidence="2">histidine kinase</fullName>
        <ecNumber evidence="2">2.7.13.3</ecNumber>
    </recommendedName>
</protein>
<evidence type="ECO:0000259" key="11">
    <source>
        <dbReference type="PROSITE" id="PS50112"/>
    </source>
</evidence>
<gene>
    <name evidence="13" type="ORF">CQ405_07550</name>
</gene>
<dbReference type="OrthoDB" id="9805967at2"/>
<dbReference type="SUPFAM" id="SSF47384">
    <property type="entry name" value="Homodimeric domain of signal transducing histidine kinase"/>
    <property type="match status" value="1"/>
</dbReference>
<dbReference type="EC" id="2.7.13.3" evidence="2"/>
<accession>A0A2P8QZG5</accession>
<dbReference type="InterPro" id="IPR000014">
    <property type="entry name" value="PAS"/>
</dbReference>
<evidence type="ECO:0000259" key="12">
    <source>
        <dbReference type="PROSITE" id="PS50113"/>
    </source>
</evidence>
<evidence type="ECO:0000256" key="3">
    <source>
        <dbReference type="ARBA" id="ARBA00022553"/>
    </source>
</evidence>
<feature type="domain" description="PAS" evidence="11">
    <location>
        <begin position="24"/>
        <end position="75"/>
    </location>
</feature>
<evidence type="ECO:0000259" key="10">
    <source>
        <dbReference type="PROSITE" id="PS50109"/>
    </source>
</evidence>
<organism evidence="13 14">
    <name type="scientific">Campylobacter blaseri</name>
    <dbReference type="NCBI Taxonomy" id="2042961"/>
    <lineage>
        <taxon>Bacteria</taxon>
        <taxon>Pseudomonadati</taxon>
        <taxon>Campylobacterota</taxon>
        <taxon>Epsilonproteobacteria</taxon>
        <taxon>Campylobacterales</taxon>
        <taxon>Campylobacteraceae</taxon>
        <taxon>Campylobacter</taxon>
    </lineage>
</organism>
<evidence type="ECO:0000256" key="4">
    <source>
        <dbReference type="ARBA" id="ARBA00022679"/>
    </source>
</evidence>
<dbReference type="PROSITE" id="PS50109">
    <property type="entry name" value="HIS_KIN"/>
    <property type="match status" value="1"/>
</dbReference>
<dbReference type="SUPFAM" id="SSF55874">
    <property type="entry name" value="ATPase domain of HSP90 chaperone/DNA topoisomerase II/histidine kinase"/>
    <property type="match status" value="1"/>
</dbReference>
<dbReference type="InterPro" id="IPR036097">
    <property type="entry name" value="HisK_dim/P_sf"/>
</dbReference>
<dbReference type="InterPro" id="IPR001610">
    <property type="entry name" value="PAC"/>
</dbReference>
<evidence type="ECO:0000313" key="14">
    <source>
        <dbReference type="Proteomes" id="UP000240535"/>
    </source>
</evidence>
<dbReference type="InterPro" id="IPR004358">
    <property type="entry name" value="Sig_transdc_His_kin-like_C"/>
</dbReference>
<dbReference type="InterPro" id="IPR035965">
    <property type="entry name" value="PAS-like_dom_sf"/>
</dbReference>
<name>A0A2P8QZG5_9BACT</name>
<dbReference type="SMART" id="SM00086">
    <property type="entry name" value="PAC"/>
    <property type="match status" value="1"/>
</dbReference>
<dbReference type="AlphaFoldDB" id="A0A2P8QZG5"/>
<dbReference type="SMART" id="SM00387">
    <property type="entry name" value="HATPase_c"/>
    <property type="match status" value="1"/>
</dbReference>
<evidence type="ECO:0000256" key="7">
    <source>
        <dbReference type="ARBA" id="ARBA00022840"/>
    </source>
</evidence>
<dbReference type="Pfam" id="PF02518">
    <property type="entry name" value="HATPase_c"/>
    <property type="match status" value="1"/>
</dbReference>
<dbReference type="InterPro" id="IPR000700">
    <property type="entry name" value="PAS-assoc_C"/>
</dbReference>
<dbReference type="PANTHER" id="PTHR43065:SF10">
    <property type="entry name" value="PEROXIDE STRESS-ACTIVATED HISTIDINE KINASE MAK3"/>
    <property type="match status" value="1"/>
</dbReference>
<dbReference type="Gene3D" id="3.30.565.10">
    <property type="entry name" value="Histidine kinase-like ATPase, C-terminal domain"/>
    <property type="match status" value="1"/>
</dbReference>
<keyword evidence="6 13" id="KW-0418">Kinase</keyword>
<evidence type="ECO:0000256" key="5">
    <source>
        <dbReference type="ARBA" id="ARBA00022741"/>
    </source>
</evidence>
<dbReference type="EMBL" id="PDHH01000006">
    <property type="protein sequence ID" value="PSM51640.1"/>
    <property type="molecule type" value="Genomic_DNA"/>
</dbReference>
<proteinExistence type="predicted"/>
<evidence type="ECO:0000256" key="9">
    <source>
        <dbReference type="SAM" id="Coils"/>
    </source>
</evidence>
<comment type="caution">
    <text evidence="13">The sequence shown here is derived from an EMBL/GenBank/DDBJ whole genome shotgun (WGS) entry which is preliminary data.</text>
</comment>
<dbReference type="InterPro" id="IPR003661">
    <property type="entry name" value="HisK_dim/P_dom"/>
</dbReference>
<dbReference type="CDD" id="cd00130">
    <property type="entry name" value="PAS"/>
    <property type="match status" value="1"/>
</dbReference>
<feature type="domain" description="Histidine kinase" evidence="10">
    <location>
        <begin position="193"/>
        <end position="403"/>
    </location>
</feature>
<evidence type="ECO:0000256" key="8">
    <source>
        <dbReference type="ARBA" id="ARBA00023012"/>
    </source>
</evidence>
<dbReference type="GO" id="GO:0000155">
    <property type="term" value="F:phosphorelay sensor kinase activity"/>
    <property type="evidence" value="ECO:0007669"/>
    <property type="project" value="InterPro"/>
</dbReference>
<keyword evidence="9" id="KW-0175">Coiled coil</keyword>
<dbReference type="GO" id="GO:0005524">
    <property type="term" value="F:ATP binding"/>
    <property type="evidence" value="ECO:0007669"/>
    <property type="project" value="UniProtKB-KW"/>
</dbReference>
<feature type="coiled-coil region" evidence="9">
    <location>
        <begin position="121"/>
        <end position="159"/>
    </location>
</feature>
<evidence type="ECO:0000313" key="13">
    <source>
        <dbReference type="EMBL" id="PSM51640.1"/>
    </source>
</evidence>
<dbReference type="Proteomes" id="UP000240535">
    <property type="component" value="Unassembled WGS sequence"/>
</dbReference>
<dbReference type="InterPro" id="IPR005467">
    <property type="entry name" value="His_kinase_dom"/>
</dbReference>
<reference evidence="14" key="1">
    <citation type="submission" date="2017-10" db="EMBL/GenBank/DDBJ databases">
        <title>Campylobacter species from seals.</title>
        <authorList>
            <person name="Gilbert M.J."/>
            <person name="Zomer A.L."/>
            <person name="Timmerman A.J."/>
            <person name="Duim B."/>
            <person name="Wagenaar J.A."/>
        </authorList>
    </citation>
    <scope>NUCLEOTIDE SEQUENCE [LARGE SCALE GENOMIC DNA]</scope>
    <source>
        <strain evidence="14">17S00004-5</strain>
    </source>
</reference>
<evidence type="ECO:0000256" key="6">
    <source>
        <dbReference type="ARBA" id="ARBA00022777"/>
    </source>
</evidence>
<dbReference type="CDD" id="cd00082">
    <property type="entry name" value="HisKA"/>
    <property type="match status" value="1"/>
</dbReference>
<dbReference type="PRINTS" id="PR00344">
    <property type="entry name" value="BCTRLSENSOR"/>
</dbReference>
<keyword evidence="4" id="KW-0808">Transferase</keyword>
<dbReference type="PROSITE" id="PS50112">
    <property type="entry name" value="PAS"/>
    <property type="match status" value="1"/>
</dbReference>
<dbReference type="NCBIfam" id="TIGR00229">
    <property type="entry name" value="sensory_box"/>
    <property type="match status" value="1"/>
</dbReference>